<dbReference type="OrthoDB" id="5912992at2759"/>
<dbReference type="GO" id="GO:0015485">
    <property type="term" value="F:cholesterol binding"/>
    <property type="evidence" value="ECO:0007669"/>
    <property type="project" value="TreeGrafter"/>
</dbReference>
<keyword evidence="5 6" id="KW-0472">Membrane</keyword>
<evidence type="ECO:0000256" key="6">
    <source>
        <dbReference type="SAM" id="Phobius"/>
    </source>
</evidence>
<dbReference type="InterPro" id="IPR023393">
    <property type="entry name" value="START-like_dom_sf"/>
</dbReference>
<evidence type="ECO:0000313" key="9">
    <source>
        <dbReference type="Ensembl" id="ENSMCSP00000018601.1"/>
    </source>
</evidence>
<feature type="transmembrane region" description="Helical" evidence="6">
    <location>
        <begin position="50"/>
        <end position="68"/>
    </location>
</feature>
<dbReference type="InterPro" id="IPR002913">
    <property type="entry name" value="START_lipid-bd_dom"/>
</dbReference>
<feature type="transmembrane region" description="Helical" evidence="6">
    <location>
        <begin position="96"/>
        <end position="114"/>
    </location>
</feature>
<evidence type="ECO:0000256" key="2">
    <source>
        <dbReference type="ARBA" id="ARBA00010909"/>
    </source>
</evidence>
<feature type="domain" description="START" evidence="7">
    <location>
        <begin position="227"/>
        <end position="413"/>
    </location>
</feature>
<dbReference type="PANTHER" id="PTHR46121:SF2">
    <property type="entry name" value="STAR-RELATED LIPID TRANSFER PROTEIN 3"/>
    <property type="match status" value="1"/>
</dbReference>
<evidence type="ECO:0000256" key="3">
    <source>
        <dbReference type="ARBA" id="ARBA00022692"/>
    </source>
</evidence>
<dbReference type="Pfam" id="PF01852">
    <property type="entry name" value="START"/>
    <property type="match status" value="1"/>
</dbReference>
<dbReference type="SUPFAM" id="SSF55961">
    <property type="entry name" value="Bet v1-like"/>
    <property type="match status" value="1"/>
</dbReference>
<reference evidence="9" key="2">
    <citation type="submission" date="2025-09" db="UniProtKB">
        <authorList>
            <consortium name="Ensembl"/>
        </authorList>
    </citation>
    <scope>IDENTIFICATION</scope>
</reference>
<dbReference type="Ensembl" id="ENSMCST00000019067.1">
    <property type="protein sequence ID" value="ENSMCSP00000018601.1"/>
    <property type="gene ID" value="ENSMCSG00000013070.1"/>
</dbReference>
<keyword evidence="3 6" id="KW-0812">Transmembrane</keyword>
<dbReference type="GO" id="GO:0030301">
    <property type="term" value="P:cholesterol transport"/>
    <property type="evidence" value="ECO:0007669"/>
    <property type="project" value="TreeGrafter"/>
</dbReference>
<keyword evidence="6" id="KW-1133">Transmembrane helix</keyword>
<evidence type="ECO:0000256" key="4">
    <source>
        <dbReference type="ARBA" id="ARBA00023121"/>
    </source>
</evidence>
<dbReference type="InterPro" id="IPR051869">
    <property type="entry name" value="STARD3"/>
</dbReference>
<keyword evidence="10" id="KW-1185">Reference proteome</keyword>
<feature type="domain" description="MENTAL" evidence="8">
    <location>
        <begin position="44"/>
        <end position="214"/>
    </location>
</feature>
<evidence type="ECO:0000259" key="7">
    <source>
        <dbReference type="PROSITE" id="PS50848"/>
    </source>
</evidence>
<name>A0A8C5U9P0_9PASS</name>
<dbReference type="InterPro" id="IPR000799">
    <property type="entry name" value="StAR-like"/>
</dbReference>
<comment type="similarity">
    <text evidence="2">Belongs to the STARD3 family.</text>
</comment>
<feature type="transmembrane region" description="Helical" evidence="6">
    <location>
        <begin position="119"/>
        <end position="138"/>
    </location>
</feature>
<evidence type="ECO:0000256" key="5">
    <source>
        <dbReference type="ARBA" id="ARBA00023136"/>
    </source>
</evidence>
<dbReference type="PROSITE" id="PS51439">
    <property type="entry name" value="MENTAL"/>
    <property type="match status" value="1"/>
</dbReference>
<keyword evidence="4" id="KW-0446">Lipid-binding</keyword>
<accession>A0A8C5U9P0</accession>
<dbReference type="GO" id="GO:0005765">
    <property type="term" value="C:lysosomal membrane"/>
    <property type="evidence" value="ECO:0007669"/>
    <property type="project" value="TreeGrafter"/>
</dbReference>
<dbReference type="GO" id="GO:0031902">
    <property type="term" value="C:late endosome membrane"/>
    <property type="evidence" value="ECO:0007669"/>
    <property type="project" value="UniProtKB-SubCell"/>
</dbReference>
<proteinExistence type="inferred from homology"/>
<dbReference type="GO" id="GO:0005789">
    <property type="term" value="C:endoplasmic reticulum membrane"/>
    <property type="evidence" value="ECO:0007669"/>
    <property type="project" value="TreeGrafter"/>
</dbReference>
<dbReference type="PANTHER" id="PTHR46121">
    <property type="entry name" value="STEROIDOGENIC ACUTE REGULATORY PROTEIN-LIKE"/>
    <property type="match status" value="1"/>
</dbReference>
<evidence type="ECO:0000256" key="1">
    <source>
        <dbReference type="ARBA" id="ARBA00004107"/>
    </source>
</evidence>
<dbReference type="SMART" id="SM00234">
    <property type="entry name" value="START"/>
    <property type="match status" value="1"/>
</dbReference>
<organism evidence="9 10">
    <name type="scientific">Malurus cyaneus samueli</name>
    <dbReference type="NCBI Taxonomy" id="2593467"/>
    <lineage>
        <taxon>Eukaryota</taxon>
        <taxon>Metazoa</taxon>
        <taxon>Chordata</taxon>
        <taxon>Craniata</taxon>
        <taxon>Vertebrata</taxon>
        <taxon>Euteleostomi</taxon>
        <taxon>Archelosauria</taxon>
        <taxon>Archosauria</taxon>
        <taxon>Dinosauria</taxon>
        <taxon>Saurischia</taxon>
        <taxon>Theropoda</taxon>
        <taxon>Coelurosauria</taxon>
        <taxon>Aves</taxon>
        <taxon>Neognathae</taxon>
        <taxon>Neoaves</taxon>
        <taxon>Telluraves</taxon>
        <taxon>Australaves</taxon>
        <taxon>Passeriformes</taxon>
        <taxon>Meliphagoidea</taxon>
        <taxon>Maluridae</taxon>
        <taxon>Malurus</taxon>
    </lineage>
</organism>
<dbReference type="PRINTS" id="PR00978">
    <property type="entry name" value="STARPROTEIN"/>
</dbReference>
<dbReference type="Gene3D" id="3.30.530.20">
    <property type="match status" value="1"/>
</dbReference>
<sequence>MSKPTELQHDLERSLPAIASISSSFSQSQGFSPYLFSPEKRKAISDVRRTFCLFVTFDLLFISLLWIIELNTKEGIKENLKEEIISYNFKSSFFDIFLLAVFRFVVLLLGYAVVRLRHWWVIAVTTLVSSAFLIVKVILSELLTKGAFGYLLPIVSFVIAWLETWFLDFKVLTQEAEEERWFLAAQAAASRPLLYPRALSEGQFYSPPESFAGSDNESDEEGVGRKALTTQEKEYVRQGKEAMEVVDQILAQEENWKFEKNNDFGDVVYTFEIPFHGKIFILKAFLQCSPETVYQEVILQPEKMILWNRTVAACQILQRIEDNTIVSYDVAAGAAGGVVSPRDFVNVRRIERRRDRYVSSGMSTTHSLKPPLSKYVRGENGPGGFIVLKCPSNAKVCTFIWILNTDLKCPGCRSCPTLLRAEWTLGCPQGSDSSSAHALRR</sequence>
<dbReference type="InterPro" id="IPR019498">
    <property type="entry name" value="MENTAL"/>
</dbReference>
<dbReference type="Proteomes" id="UP000694560">
    <property type="component" value="Unplaced"/>
</dbReference>
<evidence type="ECO:0000313" key="10">
    <source>
        <dbReference type="Proteomes" id="UP000694560"/>
    </source>
</evidence>
<dbReference type="Pfam" id="PF10457">
    <property type="entry name" value="MENTAL"/>
    <property type="match status" value="1"/>
</dbReference>
<dbReference type="GO" id="GO:0140284">
    <property type="term" value="C:endoplasmic reticulum-endosome membrane contact site"/>
    <property type="evidence" value="ECO:0007669"/>
    <property type="project" value="TreeGrafter"/>
</dbReference>
<reference evidence="9" key="1">
    <citation type="submission" date="2025-08" db="UniProtKB">
        <authorList>
            <consortium name="Ensembl"/>
        </authorList>
    </citation>
    <scope>IDENTIFICATION</scope>
</reference>
<dbReference type="GO" id="GO:0099044">
    <property type="term" value="P:vesicle tethering to endoplasmic reticulum"/>
    <property type="evidence" value="ECO:0007669"/>
    <property type="project" value="TreeGrafter"/>
</dbReference>
<dbReference type="PROSITE" id="PS50848">
    <property type="entry name" value="START"/>
    <property type="match status" value="1"/>
</dbReference>
<protein>
    <submittedName>
        <fullName evidence="9">StAR related lipid transfer domain containing 3</fullName>
    </submittedName>
</protein>
<evidence type="ECO:0000259" key="8">
    <source>
        <dbReference type="PROSITE" id="PS51439"/>
    </source>
</evidence>
<comment type="subcellular location">
    <subcellularLocation>
        <location evidence="1">Late endosome membrane</location>
        <topology evidence="1">Multi-pass membrane protein</topology>
    </subcellularLocation>
</comment>
<dbReference type="AlphaFoldDB" id="A0A8C5U9P0"/>